<protein>
    <recommendedName>
        <fullName evidence="6">Pentatricopeptide repeat domain-containing protein 1</fullName>
    </recommendedName>
</protein>
<dbReference type="InterPro" id="IPR011990">
    <property type="entry name" value="TPR-like_helical_dom_sf"/>
</dbReference>
<reference evidence="4" key="2">
    <citation type="submission" date="2020-08" db="EMBL/GenBank/DDBJ databases">
        <title>Plant Genome Project.</title>
        <authorList>
            <person name="Zhang R.-G."/>
        </authorList>
    </citation>
    <scope>NUCLEOTIDE SEQUENCE</scope>
    <source>
        <strain evidence="4">Huo1</strain>
        <tissue evidence="4">Leaf</tissue>
    </source>
</reference>
<organism evidence="4">
    <name type="scientific">Salvia splendens</name>
    <name type="common">Scarlet sage</name>
    <dbReference type="NCBI Taxonomy" id="180675"/>
    <lineage>
        <taxon>Eukaryota</taxon>
        <taxon>Viridiplantae</taxon>
        <taxon>Streptophyta</taxon>
        <taxon>Embryophyta</taxon>
        <taxon>Tracheophyta</taxon>
        <taxon>Spermatophyta</taxon>
        <taxon>Magnoliopsida</taxon>
        <taxon>eudicotyledons</taxon>
        <taxon>Gunneridae</taxon>
        <taxon>Pentapetalae</taxon>
        <taxon>asterids</taxon>
        <taxon>lamiids</taxon>
        <taxon>Lamiales</taxon>
        <taxon>Lamiaceae</taxon>
        <taxon>Nepetoideae</taxon>
        <taxon>Mentheae</taxon>
        <taxon>Salviinae</taxon>
        <taxon>Salvia</taxon>
        <taxon>Salvia subgen. Calosphace</taxon>
        <taxon>core Calosphace</taxon>
    </lineage>
</organism>
<dbReference type="PANTHER" id="PTHR47447">
    <property type="entry name" value="OS03G0856100 PROTEIN"/>
    <property type="match status" value="1"/>
</dbReference>
<dbReference type="InterPro" id="IPR002885">
    <property type="entry name" value="PPR_rpt"/>
</dbReference>
<evidence type="ECO:0000313" key="4">
    <source>
        <dbReference type="EMBL" id="KAG6398285.1"/>
    </source>
</evidence>
<feature type="repeat" description="PPR" evidence="3">
    <location>
        <begin position="63"/>
        <end position="97"/>
    </location>
</feature>
<gene>
    <name evidence="4" type="ORF">SASPL_139740</name>
</gene>
<comment type="similarity">
    <text evidence="1">Belongs to the PPR family. P subfamily.</text>
</comment>
<comment type="caution">
    <text evidence="4">The sequence shown here is derived from an EMBL/GenBank/DDBJ whole genome shotgun (WGS) entry which is preliminary data.</text>
</comment>
<dbReference type="GO" id="GO:0045727">
    <property type="term" value="P:positive regulation of translation"/>
    <property type="evidence" value="ECO:0007669"/>
    <property type="project" value="TreeGrafter"/>
</dbReference>
<dbReference type="Gene3D" id="1.25.40.10">
    <property type="entry name" value="Tetratricopeptide repeat domain"/>
    <property type="match status" value="3"/>
</dbReference>
<dbReference type="FunFam" id="1.25.40.10:FF:000770">
    <property type="entry name" value="pentatricopeptide repeat-containing protein At5g39980, chloroplastic"/>
    <property type="match status" value="1"/>
</dbReference>
<evidence type="ECO:0000256" key="3">
    <source>
        <dbReference type="PROSITE-ProRule" id="PRU00708"/>
    </source>
</evidence>
<dbReference type="NCBIfam" id="TIGR00756">
    <property type="entry name" value="PPR"/>
    <property type="match status" value="7"/>
</dbReference>
<dbReference type="GO" id="GO:0042134">
    <property type="term" value="F:rRNA primary transcript binding"/>
    <property type="evidence" value="ECO:0007669"/>
    <property type="project" value="TreeGrafter"/>
</dbReference>
<dbReference type="PANTHER" id="PTHR47447:SF7">
    <property type="entry name" value="PENTATRICOPEPTIDE REPEAT-CONTAINING PROTEIN"/>
    <property type="match status" value="1"/>
</dbReference>
<reference evidence="4" key="1">
    <citation type="submission" date="2018-01" db="EMBL/GenBank/DDBJ databases">
        <authorList>
            <person name="Mao J.F."/>
        </authorList>
    </citation>
    <scope>NUCLEOTIDE SEQUENCE</scope>
    <source>
        <strain evidence="4">Huo1</strain>
        <tissue evidence="4">Leaf</tissue>
    </source>
</reference>
<evidence type="ECO:0008006" key="6">
    <source>
        <dbReference type="Google" id="ProtNLM"/>
    </source>
</evidence>
<evidence type="ECO:0000256" key="1">
    <source>
        <dbReference type="ARBA" id="ARBA00007626"/>
    </source>
</evidence>
<feature type="repeat" description="PPR" evidence="3">
    <location>
        <begin position="325"/>
        <end position="359"/>
    </location>
</feature>
<dbReference type="Pfam" id="PF13812">
    <property type="entry name" value="PPR_3"/>
    <property type="match status" value="1"/>
</dbReference>
<proteinExistence type="inferred from homology"/>
<dbReference type="GO" id="GO:0003729">
    <property type="term" value="F:mRNA binding"/>
    <property type="evidence" value="ECO:0007669"/>
    <property type="project" value="TreeGrafter"/>
</dbReference>
<dbReference type="Pfam" id="PF01535">
    <property type="entry name" value="PPR"/>
    <property type="match status" value="2"/>
</dbReference>
<name>A0A8X8WPK7_SALSN</name>
<dbReference type="Pfam" id="PF13041">
    <property type="entry name" value="PPR_2"/>
    <property type="match status" value="3"/>
</dbReference>
<evidence type="ECO:0000256" key="2">
    <source>
        <dbReference type="ARBA" id="ARBA00022737"/>
    </source>
</evidence>
<evidence type="ECO:0000313" key="5">
    <source>
        <dbReference type="Proteomes" id="UP000298416"/>
    </source>
</evidence>
<keyword evidence="2" id="KW-0677">Repeat</keyword>
<dbReference type="GO" id="GO:0009570">
    <property type="term" value="C:chloroplast stroma"/>
    <property type="evidence" value="ECO:0007669"/>
    <property type="project" value="TreeGrafter"/>
</dbReference>
<dbReference type="PROSITE" id="PS51375">
    <property type="entry name" value="PPR"/>
    <property type="match status" value="7"/>
</dbReference>
<sequence>MEDLLPSIHSTSDDRLLFALMSPYKNRPLSIRFLVSLLSREPDWRRSLALLDWMHDEASYTPSVFAYNVALRNVLRAKQWEVAHGLFDEMRHRALSPDRYTYSTLITQFGKEGLFNDALSWLQKMEHDRITGDLSLYLNLIELSRMLCDYSKAIAIFSRLKKSGITPDLARSLIDEMKDAEVMPDTVSYSTLLTMYVENHKFLDALSLFSEMRETNCSLDLTSCNIMIEVYGQLDMAKEADMLFWSMRKLGIELNVVSYNTLLRVYGDAKLFGEAIHLFRLMQRKSIDQNVVTYNTMITIYGKTMEHGKANNLIQEMQSRGIEPNTITYSTIISIWGKAGKLDRAAMLFQKLCSSGIVVDQVLYQTMIVAYERAGLVGHAKRLLHELRHPSNIPRETAILILAGAGRVEEATWVFRQAAEAGEIKDIAVFERMMSLFSKYKKADDEPVLEIQGVWECG</sequence>
<keyword evidence="5" id="KW-1185">Reference proteome</keyword>
<feature type="repeat" description="PPR" evidence="3">
    <location>
        <begin position="255"/>
        <end position="289"/>
    </location>
</feature>
<dbReference type="EMBL" id="PNBA02000015">
    <property type="protein sequence ID" value="KAG6398285.1"/>
    <property type="molecule type" value="Genomic_DNA"/>
</dbReference>
<feature type="repeat" description="PPR" evidence="3">
    <location>
        <begin position="220"/>
        <end position="254"/>
    </location>
</feature>
<feature type="repeat" description="PPR" evidence="3">
    <location>
        <begin position="185"/>
        <end position="219"/>
    </location>
</feature>
<feature type="repeat" description="PPR" evidence="3">
    <location>
        <begin position="98"/>
        <end position="132"/>
    </location>
</feature>
<accession>A0A8X8WPK7</accession>
<dbReference type="AlphaFoldDB" id="A0A8X8WPK7"/>
<feature type="repeat" description="PPR" evidence="3">
    <location>
        <begin position="290"/>
        <end position="324"/>
    </location>
</feature>
<dbReference type="Proteomes" id="UP000298416">
    <property type="component" value="Unassembled WGS sequence"/>
</dbReference>